<accession>F0S1I6</accession>
<evidence type="ECO:0000256" key="4">
    <source>
        <dbReference type="ARBA" id="ARBA00022475"/>
    </source>
</evidence>
<sequence>MVRRMYLKNLILIVFDIFSYYVCLVFAYLTRDFFGHSIFPPYQMELKHLLSFWWFPIVFILFIALEKLYTFRFPFWEEARRLTRALTIATVVIFAIVSLGKMSEEVSRLTLIFLWLYALFLFPSVRYIVKSLLYKIPKWREPVTLIGDTKLIEELEDVLENNKFIGYEVVKKILLRDRNSLLEDVSSKIDTQTVIISIPLSWIDDAERFLAKIQKTVRRILFVPNIRGLAFLNSELYPIPFSEIFFLSIKNNLKSKLNKTLKRAFDLLISLMLLPVLIPLILIIAILIKLDSKGPVFFVHERIGENGKTIRVIKFRTMYHDAKERLEKLLKEDEQARKEWETNFKLKNDPRVTKIGKLLRKTSLDELPQIFNVLKGDMSLVGPRPVVKEEIEKYYGDFAQYYYMVKPGITGLWQVSGRSDTDYDKRVRLDTWYVLNWSLWLDLVILIKTVEAVLKGKGAY</sequence>
<dbReference type="NCBIfam" id="TIGR03025">
    <property type="entry name" value="EPS_sugtrans"/>
    <property type="match status" value="1"/>
</dbReference>
<dbReference type="NCBIfam" id="TIGR03022">
    <property type="entry name" value="WbaP_sugtrans"/>
    <property type="match status" value="1"/>
</dbReference>
<dbReference type="GO" id="GO:0005886">
    <property type="term" value="C:plasma membrane"/>
    <property type="evidence" value="ECO:0007669"/>
    <property type="project" value="UniProtKB-SubCell"/>
</dbReference>
<dbReference type="GO" id="GO:0000271">
    <property type="term" value="P:polysaccharide biosynthetic process"/>
    <property type="evidence" value="ECO:0007669"/>
    <property type="project" value="InterPro"/>
</dbReference>
<dbReference type="InParanoid" id="F0S1I6"/>
<feature type="domain" description="Bacterial sugar transferase" evidence="10">
    <location>
        <begin position="262"/>
        <end position="455"/>
    </location>
</feature>
<dbReference type="eggNOG" id="COG2148">
    <property type="taxonomic scope" value="Bacteria"/>
</dbReference>
<reference evidence="11 12" key="1">
    <citation type="journal article" date="2011" name="Stand. Genomic Sci.">
        <title>Complete genome sequence of the thermophilic sulfur-reducer Desulfurobacterium thermolithotrophum type strain (BSA(T)) from a deep-sea hydrothermal vent.</title>
        <authorList>
            <person name="Goker M."/>
            <person name="Daligault H."/>
            <person name="Mwirichia R."/>
            <person name="Lapidus A."/>
            <person name="Lucas S."/>
            <person name="Deshpande S."/>
            <person name="Pagani I."/>
            <person name="Tapia R."/>
            <person name="Cheng J.F."/>
            <person name="Goodwin L."/>
            <person name="Pitluck S."/>
            <person name="Liolios K."/>
            <person name="Ivanova N."/>
            <person name="Mavromatis K."/>
            <person name="Mikhailova N."/>
            <person name="Pati A."/>
            <person name="Chen A."/>
            <person name="Palaniappan K."/>
            <person name="Han C."/>
            <person name="Land M."/>
            <person name="Hauser L."/>
            <person name="Pan C."/>
            <person name="Brambilla E.M."/>
            <person name="Rohde M."/>
            <person name="Spring S."/>
            <person name="Sikorski J."/>
            <person name="Wirth R."/>
            <person name="Detter J.C."/>
            <person name="Woyke T."/>
            <person name="Bristow J."/>
            <person name="Eisen J.A."/>
            <person name="Markowitz V."/>
            <person name="Hugenholtz P."/>
            <person name="Kyrpides N.C."/>
            <person name="Klenk H.P."/>
        </authorList>
    </citation>
    <scope>NUCLEOTIDE SEQUENCE [LARGE SCALE GENOMIC DNA]</scope>
    <source>
        <strain evidence="12">DSM 11699 / BSA</strain>
    </source>
</reference>
<evidence type="ECO:0000256" key="6">
    <source>
        <dbReference type="ARBA" id="ARBA00022692"/>
    </source>
</evidence>
<comment type="subcellular location">
    <subcellularLocation>
        <location evidence="2">Cell membrane</location>
    </subcellularLocation>
    <subcellularLocation>
        <location evidence="1">Membrane</location>
        <topology evidence="1">Multi-pass membrane protein</topology>
    </subcellularLocation>
</comment>
<dbReference type="EMBL" id="CP002543">
    <property type="protein sequence ID" value="ADY73989.1"/>
    <property type="molecule type" value="Genomic_DNA"/>
</dbReference>
<feature type="transmembrane region" description="Helical" evidence="9">
    <location>
        <begin position="264"/>
        <end position="288"/>
    </location>
</feature>
<reference evidence="12" key="2">
    <citation type="submission" date="2011-02" db="EMBL/GenBank/DDBJ databases">
        <title>The complete genome of Desulfurobacterium thermolithotrophum DSM 11699.</title>
        <authorList>
            <consortium name="US DOE Joint Genome Institute (JGI-PGF)"/>
            <person name="Lucas S."/>
            <person name="Copeland A."/>
            <person name="Lapidus A."/>
            <person name="Bruce D."/>
            <person name="Goodwin L."/>
            <person name="Pitluck S."/>
            <person name="Kyrpides N."/>
            <person name="Mavromatis K."/>
            <person name="Pagani I."/>
            <person name="Ivanova N."/>
            <person name="Mikhailova N."/>
            <person name="Daligault H."/>
            <person name="Detter J.C."/>
            <person name="Tapia R."/>
            <person name="Han C."/>
            <person name="Land M."/>
            <person name="Hauser L."/>
            <person name="Markowitz V."/>
            <person name="Cheng J.-F."/>
            <person name="Hugenholtz P."/>
            <person name="Woyke T."/>
            <person name="Wu D."/>
            <person name="Spring S."/>
            <person name="Brambilla E."/>
            <person name="Klenk H.-P."/>
            <person name="Eisen J.A."/>
        </authorList>
    </citation>
    <scope>NUCLEOTIDE SEQUENCE [LARGE SCALE GENOMIC DNA]</scope>
    <source>
        <strain evidence="12">DSM 11699 / BSA</strain>
    </source>
</reference>
<evidence type="ECO:0000256" key="9">
    <source>
        <dbReference type="SAM" id="Phobius"/>
    </source>
</evidence>
<dbReference type="Pfam" id="PF02397">
    <property type="entry name" value="Bac_transf"/>
    <property type="match status" value="1"/>
</dbReference>
<keyword evidence="5 11" id="KW-0808">Transferase</keyword>
<dbReference type="InterPro" id="IPR017475">
    <property type="entry name" value="EPS_sugar_tfrase"/>
</dbReference>
<dbReference type="KEGG" id="dte:Dester_1358"/>
<keyword evidence="8 9" id="KW-0472">Membrane</keyword>
<name>F0S1I6_DESTD</name>
<feature type="transmembrane region" description="Helical" evidence="9">
    <location>
        <begin position="112"/>
        <end position="129"/>
    </location>
</feature>
<evidence type="ECO:0000259" key="10">
    <source>
        <dbReference type="Pfam" id="PF02397"/>
    </source>
</evidence>
<keyword evidence="7 9" id="KW-1133">Transmembrane helix</keyword>
<keyword evidence="12" id="KW-1185">Reference proteome</keyword>
<keyword evidence="6 9" id="KW-0812">Transmembrane</keyword>
<evidence type="ECO:0000256" key="8">
    <source>
        <dbReference type="ARBA" id="ARBA00023136"/>
    </source>
</evidence>
<dbReference type="PANTHER" id="PTHR30576:SF4">
    <property type="entry name" value="UNDECAPRENYL-PHOSPHATE GALACTOSE PHOSPHOTRANSFERASE"/>
    <property type="match status" value="1"/>
</dbReference>
<dbReference type="EC" id="2.7.8.6" evidence="11"/>
<protein>
    <submittedName>
        <fullName evidence="11">Undecaprenyl-phosphate galactose phosphotransferase, WbaP</fullName>
        <ecNumber evidence="11">2.7.8.6</ecNumber>
    </submittedName>
</protein>
<gene>
    <name evidence="11" type="ordered locus">Dester_1358</name>
</gene>
<dbReference type="PANTHER" id="PTHR30576">
    <property type="entry name" value="COLANIC BIOSYNTHESIS UDP-GLUCOSE LIPID CARRIER TRANSFERASE"/>
    <property type="match status" value="1"/>
</dbReference>
<keyword evidence="4" id="KW-1003">Cell membrane</keyword>
<dbReference type="InterPro" id="IPR017472">
    <property type="entry name" value="Undecaprenyl-P_galact_Ptfrase"/>
</dbReference>
<dbReference type="GO" id="GO:0047360">
    <property type="term" value="F:undecaprenyl-phosphate galactose phosphotransferase activity"/>
    <property type="evidence" value="ECO:0007669"/>
    <property type="project" value="UniProtKB-EC"/>
</dbReference>
<proteinExistence type="inferred from homology"/>
<evidence type="ECO:0000313" key="12">
    <source>
        <dbReference type="Proteomes" id="UP000007102"/>
    </source>
</evidence>
<feature type="transmembrane region" description="Helical" evidence="9">
    <location>
        <begin position="12"/>
        <end position="30"/>
    </location>
</feature>
<dbReference type="AlphaFoldDB" id="F0S1I6"/>
<dbReference type="Proteomes" id="UP000007102">
    <property type="component" value="Chromosome"/>
</dbReference>
<evidence type="ECO:0000313" key="11">
    <source>
        <dbReference type="EMBL" id="ADY73989.1"/>
    </source>
</evidence>
<evidence type="ECO:0000256" key="2">
    <source>
        <dbReference type="ARBA" id="ARBA00004236"/>
    </source>
</evidence>
<dbReference type="HOGENOM" id="CLU_024920_3_5_0"/>
<feature type="transmembrane region" description="Helical" evidence="9">
    <location>
        <begin position="50"/>
        <end position="70"/>
    </location>
</feature>
<dbReference type="FunCoup" id="F0S1I6">
    <property type="interactions" value="106"/>
</dbReference>
<evidence type="ECO:0000256" key="7">
    <source>
        <dbReference type="ARBA" id="ARBA00022989"/>
    </source>
</evidence>
<dbReference type="InterPro" id="IPR003362">
    <property type="entry name" value="Bact_transf"/>
</dbReference>
<evidence type="ECO:0000256" key="3">
    <source>
        <dbReference type="ARBA" id="ARBA00006464"/>
    </source>
</evidence>
<evidence type="ECO:0000256" key="5">
    <source>
        <dbReference type="ARBA" id="ARBA00022679"/>
    </source>
</evidence>
<feature type="transmembrane region" description="Helical" evidence="9">
    <location>
        <begin position="82"/>
        <end position="100"/>
    </location>
</feature>
<organism evidence="11 12">
    <name type="scientific">Desulfurobacterium thermolithotrophum (strain DSM 11699 / BSA)</name>
    <dbReference type="NCBI Taxonomy" id="868864"/>
    <lineage>
        <taxon>Bacteria</taxon>
        <taxon>Pseudomonadati</taxon>
        <taxon>Aquificota</taxon>
        <taxon>Aquificia</taxon>
        <taxon>Desulfurobacteriales</taxon>
        <taxon>Desulfurobacteriaceae</taxon>
        <taxon>Desulfurobacterium</taxon>
    </lineage>
</organism>
<comment type="similarity">
    <text evidence="3">Belongs to the bacterial sugar transferase family.</text>
</comment>
<evidence type="ECO:0000256" key="1">
    <source>
        <dbReference type="ARBA" id="ARBA00004141"/>
    </source>
</evidence>
<dbReference type="STRING" id="868864.Dester_1358"/>